<sequence length="52" mass="5515">MDCPQDLRTERAPSGSRVHASVLTHPLGVPGRGTTWNGGDHPTVPLPARGCR</sequence>
<keyword evidence="3" id="KW-1185">Reference proteome</keyword>
<organism evidence="2 3">
    <name type="scientific">Streptomyces aurantiacus JA 4570</name>
    <dbReference type="NCBI Taxonomy" id="1286094"/>
    <lineage>
        <taxon>Bacteria</taxon>
        <taxon>Bacillati</taxon>
        <taxon>Actinomycetota</taxon>
        <taxon>Actinomycetes</taxon>
        <taxon>Kitasatosporales</taxon>
        <taxon>Streptomycetaceae</taxon>
        <taxon>Streptomyces</taxon>
        <taxon>Streptomyces aurantiacus group</taxon>
    </lineage>
</organism>
<feature type="compositionally biased region" description="Basic and acidic residues" evidence="1">
    <location>
        <begin position="1"/>
        <end position="11"/>
    </location>
</feature>
<dbReference type="Proteomes" id="UP000014629">
    <property type="component" value="Unassembled WGS sequence"/>
</dbReference>
<dbReference type="PATRIC" id="fig|1286094.4.peg.4957"/>
<evidence type="ECO:0000313" key="3">
    <source>
        <dbReference type="Proteomes" id="UP000014629"/>
    </source>
</evidence>
<evidence type="ECO:0000313" key="2">
    <source>
        <dbReference type="EMBL" id="EPH41915.1"/>
    </source>
</evidence>
<proteinExistence type="predicted"/>
<accession>S3ZU09</accession>
<evidence type="ECO:0000256" key="1">
    <source>
        <dbReference type="SAM" id="MobiDB-lite"/>
    </source>
</evidence>
<gene>
    <name evidence="2" type="ORF">STRAU_5015</name>
</gene>
<protein>
    <submittedName>
        <fullName evidence="2">Uncharacterized protein</fullName>
    </submittedName>
</protein>
<dbReference type="AlphaFoldDB" id="S3ZU09"/>
<reference evidence="2 3" key="1">
    <citation type="submission" date="2013-02" db="EMBL/GenBank/DDBJ databases">
        <title>Draft Genome Sequence of Streptomyces aurantiacus, Which Produces Setomimycin.</title>
        <authorList>
            <person name="Gruening B.A."/>
            <person name="Praeg A."/>
            <person name="Erxleben A."/>
            <person name="Guenther S."/>
            <person name="Mueller M."/>
        </authorList>
    </citation>
    <scope>NUCLEOTIDE SEQUENCE [LARGE SCALE GENOMIC DNA]</scope>
    <source>
        <strain evidence="2 3">JA 4570</strain>
    </source>
</reference>
<comment type="caution">
    <text evidence="2">The sequence shown here is derived from an EMBL/GenBank/DDBJ whole genome shotgun (WGS) entry which is preliminary data.</text>
</comment>
<feature type="region of interest" description="Disordered" evidence="1">
    <location>
        <begin position="1"/>
        <end position="52"/>
    </location>
</feature>
<name>S3ZU09_9ACTN</name>
<dbReference type="EMBL" id="AOPZ01000274">
    <property type="protein sequence ID" value="EPH41915.1"/>
    <property type="molecule type" value="Genomic_DNA"/>
</dbReference>